<feature type="coiled-coil region" evidence="6">
    <location>
        <begin position="71"/>
        <end position="98"/>
    </location>
</feature>
<gene>
    <name evidence="9" type="ORF">CEUTPL_LOCUS73</name>
</gene>
<evidence type="ECO:0000256" key="5">
    <source>
        <dbReference type="ARBA" id="ARBA00025466"/>
    </source>
</evidence>
<feature type="compositionally biased region" description="Basic and acidic residues" evidence="7">
    <location>
        <begin position="110"/>
        <end position="126"/>
    </location>
</feature>
<evidence type="ECO:0000256" key="6">
    <source>
        <dbReference type="SAM" id="Coils"/>
    </source>
</evidence>
<keyword evidence="4" id="KW-0804">Transcription</keyword>
<name>A0A9N9MD65_9CUCU</name>
<comment type="function">
    <text evidence="5">Involved in transvection phenomena (= synapsis-dependent gene expression), where the synaptic pairing of chromosomes carrying genes with which zeste interacts influences the expression of these genes. Zeste binds to DNA and stimulates transcription from a nearby promoter.</text>
</comment>
<keyword evidence="10" id="KW-1185">Reference proteome</keyword>
<evidence type="ECO:0000256" key="3">
    <source>
        <dbReference type="ARBA" id="ARBA00023015"/>
    </source>
</evidence>
<evidence type="ECO:0000256" key="4">
    <source>
        <dbReference type="ARBA" id="ARBA00023163"/>
    </source>
</evidence>
<evidence type="ECO:0000256" key="1">
    <source>
        <dbReference type="ARBA" id="ARBA00011764"/>
    </source>
</evidence>
<evidence type="ECO:0000313" key="9">
    <source>
        <dbReference type="EMBL" id="CAG9759320.1"/>
    </source>
</evidence>
<dbReference type="OrthoDB" id="6763911at2759"/>
<dbReference type="Proteomes" id="UP001152799">
    <property type="component" value="Chromosome 1"/>
</dbReference>
<dbReference type="AlphaFoldDB" id="A0A9N9MD65"/>
<accession>A0A9N9MD65</accession>
<sequence length="367" mass="41702">MMEKKRTSKKQFGLYIKFVKENPVLITGKLQPSGNPKDLEVLWDELSKVLNSCGDGPIRETASWKKVFTEWKSASRKKARENKQLSELEEEILTITGRGAVSGLDVRELGTETTETEDKLPKKEKIQSGPSKVKCLDNIVGHSSDEAKDEASSSNSEPKNVHKENIPKTRTSKMNYEQYEMYIDYLGKKEKNLSQLCEHLNAVPGGSKKNLREWQEAFSNWQRAVKHKARAIYVSQHLTGGGFPTPKILTVLEEKLLCIIGILCIHGMLVPELGFKNPNPSRNVIKKKRTPKKTVVYQIKKSKIRETKLQKKILSSLKYNVKMTVSSVFSIKVYGIKYVLFLNKNKKVPEDPDFLCSMNSVAKRSKN</sequence>
<organism evidence="9 10">
    <name type="scientific">Ceutorhynchus assimilis</name>
    <name type="common">cabbage seed weevil</name>
    <dbReference type="NCBI Taxonomy" id="467358"/>
    <lineage>
        <taxon>Eukaryota</taxon>
        <taxon>Metazoa</taxon>
        <taxon>Ecdysozoa</taxon>
        <taxon>Arthropoda</taxon>
        <taxon>Hexapoda</taxon>
        <taxon>Insecta</taxon>
        <taxon>Pterygota</taxon>
        <taxon>Neoptera</taxon>
        <taxon>Endopterygota</taxon>
        <taxon>Coleoptera</taxon>
        <taxon>Polyphaga</taxon>
        <taxon>Cucujiformia</taxon>
        <taxon>Curculionidae</taxon>
        <taxon>Ceutorhynchinae</taxon>
        <taxon>Ceutorhynchus</taxon>
    </lineage>
</organism>
<keyword evidence="6" id="KW-0175">Coiled coil</keyword>
<dbReference type="Pfam" id="PF13873">
    <property type="entry name" value="Myb_DNA-bind_5"/>
    <property type="match status" value="1"/>
</dbReference>
<keyword evidence="3" id="KW-0805">Transcription regulation</keyword>
<dbReference type="EMBL" id="OU892277">
    <property type="protein sequence ID" value="CAG9759320.1"/>
    <property type="molecule type" value="Genomic_DNA"/>
</dbReference>
<feature type="region of interest" description="Disordered" evidence="7">
    <location>
        <begin position="143"/>
        <end position="170"/>
    </location>
</feature>
<feature type="domain" description="Myb/SANT-like DNA-binding" evidence="8">
    <location>
        <begin position="4"/>
        <end position="79"/>
    </location>
</feature>
<dbReference type="InterPro" id="IPR028002">
    <property type="entry name" value="Myb_DNA-bind_5"/>
</dbReference>
<reference evidence="9" key="1">
    <citation type="submission" date="2022-01" db="EMBL/GenBank/DDBJ databases">
        <authorList>
            <person name="King R."/>
        </authorList>
    </citation>
    <scope>NUCLEOTIDE SEQUENCE</scope>
</reference>
<feature type="region of interest" description="Disordered" evidence="7">
    <location>
        <begin position="110"/>
        <end position="131"/>
    </location>
</feature>
<comment type="subunit">
    <text evidence="1">Self-associates forming complexes of several hundred monomers.</text>
</comment>
<evidence type="ECO:0000259" key="8">
    <source>
        <dbReference type="Pfam" id="PF13873"/>
    </source>
</evidence>
<proteinExistence type="predicted"/>
<evidence type="ECO:0000256" key="2">
    <source>
        <dbReference type="ARBA" id="ARBA00016807"/>
    </source>
</evidence>
<evidence type="ECO:0000313" key="10">
    <source>
        <dbReference type="Proteomes" id="UP001152799"/>
    </source>
</evidence>
<evidence type="ECO:0000256" key="7">
    <source>
        <dbReference type="SAM" id="MobiDB-lite"/>
    </source>
</evidence>
<protein>
    <recommendedName>
        <fullName evidence="2">Regulatory protein zeste</fullName>
    </recommendedName>
</protein>